<dbReference type="Gene3D" id="3.60.10.10">
    <property type="entry name" value="Endonuclease/exonuclease/phosphatase"/>
    <property type="match status" value="1"/>
</dbReference>
<evidence type="ECO:0000256" key="6">
    <source>
        <dbReference type="ARBA" id="ARBA00022801"/>
    </source>
</evidence>
<dbReference type="PANTHER" id="PTHR22748:SF23">
    <property type="entry name" value="EXODEOXYRIBONUCLEASE III"/>
    <property type="match status" value="1"/>
</dbReference>
<keyword evidence="13" id="KW-1185">Reference proteome</keyword>
<accession>A0A7N4NLG3</accession>
<evidence type="ECO:0000256" key="8">
    <source>
        <dbReference type="ARBA" id="ARBA00023172"/>
    </source>
</evidence>
<evidence type="ECO:0000256" key="7">
    <source>
        <dbReference type="ARBA" id="ARBA00022842"/>
    </source>
</evidence>
<feature type="domain" description="Endonuclease/exonuclease/phosphatase" evidence="11">
    <location>
        <begin position="10"/>
        <end position="107"/>
    </location>
</feature>
<dbReference type="SUPFAM" id="SSF56219">
    <property type="entry name" value="DNase I-like"/>
    <property type="match status" value="1"/>
</dbReference>
<dbReference type="InterPro" id="IPR005135">
    <property type="entry name" value="Endo/exonuclease/phosphatase"/>
</dbReference>
<evidence type="ECO:0000256" key="4">
    <source>
        <dbReference type="ARBA" id="ARBA00022723"/>
    </source>
</evidence>
<dbReference type="GO" id="GO:0006284">
    <property type="term" value="P:base-excision repair"/>
    <property type="evidence" value="ECO:0007669"/>
    <property type="project" value="TreeGrafter"/>
</dbReference>
<dbReference type="Proteomes" id="UP000007648">
    <property type="component" value="Unassembled WGS sequence"/>
</dbReference>
<feature type="binding site" evidence="10">
    <location>
        <position position="13"/>
    </location>
    <ligand>
        <name>Mg(2+)</name>
        <dbReference type="ChEBI" id="CHEBI:18420"/>
        <label>1</label>
    </ligand>
</feature>
<reference evidence="12 13" key="1">
    <citation type="journal article" date="2011" name="Proc. Natl. Acad. Sci. U.S.A.">
        <title>Genetic diversity and population structure of the endangered marsupial Sarcophilus harrisii (Tasmanian devil).</title>
        <authorList>
            <person name="Miller W."/>
            <person name="Hayes V.M."/>
            <person name="Ratan A."/>
            <person name="Petersen D.C."/>
            <person name="Wittekindt N.E."/>
            <person name="Miller J."/>
            <person name="Walenz B."/>
            <person name="Knight J."/>
            <person name="Qi J."/>
            <person name="Zhao F."/>
            <person name="Wang Q."/>
            <person name="Bedoya-Reina O.C."/>
            <person name="Katiyar N."/>
            <person name="Tomsho L.P."/>
            <person name="Kasson L.M."/>
            <person name="Hardie R.A."/>
            <person name="Woodbridge P."/>
            <person name="Tindall E.A."/>
            <person name="Bertelsen M.F."/>
            <person name="Dixon D."/>
            <person name="Pyecroft S."/>
            <person name="Helgen K.M."/>
            <person name="Lesk A.M."/>
            <person name="Pringle T.H."/>
            <person name="Patterson N."/>
            <person name="Zhang Y."/>
            <person name="Kreiss A."/>
            <person name="Woods G.M."/>
            <person name="Jones M.E."/>
            <person name="Schuster S.C."/>
        </authorList>
    </citation>
    <scope>NUCLEOTIDE SEQUENCE [LARGE SCALE GENOMIC DNA]</scope>
</reference>
<dbReference type="GO" id="GO:0046872">
    <property type="term" value="F:metal ion binding"/>
    <property type="evidence" value="ECO:0007669"/>
    <property type="project" value="UniProtKB-KW"/>
</dbReference>
<evidence type="ECO:0000256" key="10">
    <source>
        <dbReference type="PIRSR" id="PIRSR604808-2"/>
    </source>
</evidence>
<proteinExistence type="inferred from homology"/>
<dbReference type="GO" id="GO:0008081">
    <property type="term" value="F:phosphoric diester hydrolase activity"/>
    <property type="evidence" value="ECO:0007669"/>
    <property type="project" value="TreeGrafter"/>
</dbReference>
<dbReference type="EC" id="3.1.11.2" evidence="3"/>
<keyword evidence="7 10" id="KW-0460">Magnesium</keyword>
<dbReference type="GO" id="GO:0005634">
    <property type="term" value="C:nucleus"/>
    <property type="evidence" value="ECO:0007669"/>
    <property type="project" value="TreeGrafter"/>
</dbReference>
<feature type="binding site" evidence="10">
    <location>
        <position position="42"/>
    </location>
    <ligand>
        <name>Mg(2+)</name>
        <dbReference type="ChEBI" id="CHEBI:18420"/>
        <label>1</label>
    </ligand>
</feature>
<keyword evidence="4 10" id="KW-0479">Metal-binding</keyword>
<protein>
    <recommendedName>
        <fullName evidence="3">exodeoxyribonuclease III</fullName>
        <ecNumber evidence="3">3.1.11.2</ecNumber>
    </recommendedName>
</protein>
<dbReference type="GO" id="GO:0003906">
    <property type="term" value="F:DNA-(apurinic or apyrimidinic site) endonuclease activity"/>
    <property type="evidence" value="ECO:0007669"/>
    <property type="project" value="TreeGrafter"/>
</dbReference>
<comment type="cofactor">
    <cofactor evidence="10">
        <name>Mg(2+)</name>
        <dbReference type="ChEBI" id="CHEBI:18420"/>
    </cofactor>
    <cofactor evidence="10">
        <name>Mn(2+)</name>
        <dbReference type="ChEBI" id="CHEBI:29035"/>
    </cofactor>
    <text evidence="10">Probably binds two magnesium or manganese ions per subunit.</text>
</comment>
<dbReference type="AlphaFoldDB" id="A0A7N4NLG3"/>
<dbReference type="PANTHER" id="PTHR22748">
    <property type="entry name" value="AP ENDONUCLEASE"/>
    <property type="match status" value="1"/>
</dbReference>
<dbReference type="GO" id="GO:0008311">
    <property type="term" value="F:double-stranded DNA 3'-5' DNA exonuclease activity"/>
    <property type="evidence" value="ECO:0007669"/>
    <property type="project" value="UniProtKB-EC"/>
</dbReference>
<keyword evidence="10" id="KW-0464">Manganese</keyword>
<reference evidence="12" key="2">
    <citation type="submission" date="2025-08" db="UniProtKB">
        <authorList>
            <consortium name="Ensembl"/>
        </authorList>
    </citation>
    <scope>IDENTIFICATION</scope>
</reference>
<keyword evidence="6" id="KW-0378">Hydrolase</keyword>
<reference evidence="12" key="3">
    <citation type="submission" date="2025-09" db="UniProtKB">
        <authorList>
            <consortium name="Ensembl"/>
        </authorList>
    </citation>
    <scope>IDENTIFICATION</scope>
</reference>
<evidence type="ECO:0000256" key="5">
    <source>
        <dbReference type="ARBA" id="ARBA00022763"/>
    </source>
</evidence>
<evidence type="ECO:0000256" key="1">
    <source>
        <dbReference type="ARBA" id="ARBA00000493"/>
    </source>
</evidence>
<evidence type="ECO:0000259" key="11">
    <source>
        <dbReference type="Pfam" id="PF03372"/>
    </source>
</evidence>
<evidence type="ECO:0000313" key="13">
    <source>
        <dbReference type="Proteomes" id="UP000007648"/>
    </source>
</evidence>
<dbReference type="Pfam" id="PF03372">
    <property type="entry name" value="Exo_endo_phos"/>
    <property type="match status" value="1"/>
</dbReference>
<keyword evidence="5" id="KW-0227">DNA damage</keyword>
<dbReference type="GO" id="GO:0006310">
    <property type="term" value="P:DNA recombination"/>
    <property type="evidence" value="ECO:0007669"/>
    <property type="project" value="UniProtKB-KW"/>
</dbReference>
<comment type="catalytic activity">
    <reaction evidence="1">
        <text>Exonucleolytic cleavage in the 3'- to 5'-direction to yield nucleoside 5'-phosphates.</text>
        <dbReference type="EC" id="3.1.11.2"/>
    </reaction>
</comment>
<dbReference type="InterPro" id="IPR004808">
    <property type="entry name" value="AP_endonuc_1"/>
</dbReference>
<organism evidence="12 13">
    <name type="scientific">Sarcophilus harrisii</name>
    <name type="common">Tasmanian devil</name>
    <name type="synonym">Sarcophilus laniarius</name>
    <dbReference type="NCBI Taxonomy" id="9305"/>
    <lineage>
        <taxon>Eukaryota</taxon>
        <taxon>Metazoa</taxon>
        <taxon>Chordata</taxon>
        <taxon>Craniata</taxon>
        <taxon>Vertebrata</taxon>
        <taxon>Euteleostomi</taxon>
        <taxon>Mammalia</taxon>
        <taxon>Metatheria</taxon>
        <taxon>Dasyuromorphia</taxon>
        <taxon>Dasyuridae</taxon>
        <taxon>Sarcophilus</taxon>
    </lineage>
</organism>
<dbReference type="InterPro" id="IPR036691">
    <property type="entry name" value="Endo/exonu/phosph_ase_sf"/>
</dbReference>
<evidence type="ECO:0000313" key="12">
    <source>
        <dbReference type="Ensembl" id="ENSSHAP00000024787.1"/>
    </source>
</evidence>
<dbReference type="GeneTree" id="ENSGT00950000183016"/>
<dbReference type="Ensembl" id="ENSSHAT00000046788.1">
    <property type="protein sequence ID" value="ENSSHAP00000024787.1"/>
    <property type="gene ID" value="ENSSHAG00000029202.1"/>
</dbReference>
<dbReference type="InParanoid" id="A0A7N4NLG3"/>
<evidence type="ECO:0000256" key="3">
    <source>
        <dbReference type="ARBA" id="ARBA00012115"/>
    </source>
</evidence>
<keyword evidence="9" id="KW-0234">DNA repair</keyword>
<sequence length="139" mass="15623">MAGNTDLVILTVNVNGMNSPIKRRQIAAWIKSQNPTIYCLQETHLKQGDTYRVKVKGWSKIYYASGEVKKAGIAILISDQAKVKIDLIKRDKEGNYILLKGSINNEAISILNIYAPSGMASNFLKEKLRELQEEIDNKL</sequence>
<comment type="similarity">
    <text evidence="2">Belongs to the DNA repair enzymes AP/ExoA family.</text>
</comment>
<keyword evidence="8" id="KW-0233">DNA recombination</keyword>
<evidence type="ECO:0000256" key="2">
    <source>
        <dbReference type="ARBA" id="ARBA00007092"/>
    </source>
</evidence>
<name>A0A7N4NLG3_SARHA</name>
<evidence type="ECO:0000256" key="9">
    <source>
        <dbReference type="ARBA" id="ARBA00023204"/>
    </source>
</evidence>